<name>A0ABD2CIT0_VESMC</name>
<evidence type="ECO:0000313" key="1">
    <source>
        <dbReference type="EMBL" id="KAL2744999.1"/>
    </source>
</evidence>
<dbReference type="Proteomes" id="UP001607303">
    <property type="component" value="Unassembled WGS sequence"/>
</dbReference>
<comment type="caution">
    <text evidence="1">The sequence shown here is derived from an EMBL/GenBank/DDBJ whole genome shotgun (WGS) entry which is preliminary data.</text>
</comment>
<proteinExistence type="predicted"/>
<organism evidence="1 2">
    <name type="scientific">Vespula maculifrons</name>
    <name type="common">Eastern yellow jacket</name>
    <name type="synonym">Wasp</name>
    <dbReference type="NCBI Taxonomy" id="7453"/>
    <lineage>
        <taxon>Eukaryota</taxon>
        <taxon>Metazoa</taxon>
        <taxon>Ecdysozoa</taxon>
        <taxon>Arthropoda</taxon>
        <taxon>Hexapoda</taxon>
        <taxon>Insecta</taxon>
        <taxon>Pterygota</taxon>
        <taxon>Neoptera</taxon>
        <taxon>Endopterygota</taxon>
        <taxon>Hymenoptera</taxon>
        <taxon>Apocrita</taxon>
        <taxon>Aculeata</taxon>
        <taxon>Vespoidea</taxon>
        <taxon>Vespidae</taxon>
        <taxon>Vespinae</taxon>
        <taxon>Vespula</taxon>
    </lineage>
</organism>
<keyword evidence="2" id="KW-1185">Reference proteome</keyword>
<accession>A0ABD2CIT0</accession>
<dbReference type="EMBL" id="JAYRBN010000050">
    <property type="protein sequence ID" value="KAL2744999.1"/>
    <property type="molecule type" value="Genomic_DNA"/>
</dbReference>
<sequence length="81" mass="8813">MIRSVIVRETKGSRSVSAESNIIQDLSNRYSISSLNAFVIRGQNDAGDKSLNGRTFKLEATIRLSGHCVMTSAEILSTRPG</sequence>
<protein>
    <submittedName>
        <fullName evidence="1">Uncharacterized protein</fullName>
    </submittedName>
</protein>
<dbReference type="AlphaFoldDB" id="A0ABD2CIT0"/>
<gene>
    <name evidence="1" type="ORF">V1477_007541</name>
</gene>
<evidence type="ECO:0000313" key="2">
    <source>
        <dbReference type="Proteomes" id="UP001607303"/>
    </source>
</evidence>
<reference evidence="1 2" key="1">
    <citation type="journal article" date="2024" name="Ann. Entomol. Soc. Am.">
        <title>Genomic analyses of the southern and eastern yellowjacket wasps (Hymenoptera: Vespidae) reveal evolutionary signatures of social life.</title>
        <authorList>
            <person name="Catto M.A."/>
            <person name="Caine P.B."/>
            <person name="Orr S.E."/>
            <person name="Hunt B.G."/>
            <person name="Goodisman M.A.D."/>
        </authorList>
    </citation>
    <scope>NUCLEOTIDE SEQUENCE [LARGE SCALE GENOMIC DNA]</scope>
    <source>
        <strain evidence="1">232</strain>
        <tissue evidence="1">Head and thorax</tissue>
    </source>
</reference>